<dbReference type="InterPro" id="IPR038233">
    <property type="entry name" value="Colicin_D/E5_nuclease"/>
</dbReference>
<keyword evidence="4" id="KW-1185">Reference proteome</keyword>
<dbReference type="Gene3D" id="3.10.450.200">
    <property type="match status" value="1"/>
</dbReference>
<proteinExistence type="predicted"/>
<evidence type="ECO:0000313" key="4">
    <source>
        <dbReference type="Proteomes" id="UP000078286"/>
    </source>
</evidence>
<dbReference type="SUPFAM" id="SSF102824">
    <property type="entry name" value="Colicin D/E5 nuclease domain"/>
    <property type="match status" value="1"/>
</dbReference>
<accession>A0A1B7HJ23</accession>
<dbReference type="InterPro" id="IPR052947">
    <property type="entry name" value="T6SS_Hcp1_domain"/>
</dbReference>
<reference evidence="3 4" key="1">
    <citation type="submission" date="2016-04" db="EMBL/GenBank/DDBJ databases">
        <title>ATOL: Assembling a taxonomically balanced genome-scale reconstruction of the evolutionary history of the Enterobacteriaceae.</title>
        <authorList>
            <person name="Plunkett G.III."/>
            <person name="Neeno-Eckwall E.C."/>
            <person name="Glasner J.D."/>
            <person name="Perna N.T."/>
        </authorList>
    </citation>
    <scope>NUCLEOTIDE SEQUENCE [LARGE SCALE GENOMIC DNA]</scope>
    <source>
        <strain evidence="3 4">ATCC 51607</strain>
    </source>
</reference>
<dbReference type="EMBL" id="LXEO01000051">
    <property type="protein sequence ID" value="OAT15641.1"/>
    <property type="molecule type" value="Genomic_DNA"/>
</dbReference>
<feature type="domain" description="Colicin D C-terminal" evidence="1">
    <location>
        <begin position="265"/>
        <end position="347"/>
    </location>
</feature>
<dbReference type="Proteomes" id="UP000078286">
    <property type="component" value="Unassembled WGS sequence"/>
</dbReference>
<dbReference type="Pfam" id="PF26362">
    <property type="entry name" value="DUF8093"/>
    <property type="match status" value="1"/>
</dbReference>
<organism evidence="3 4">
    <name type="scientific">Buttiauxella noackiae ATCC 51607</name>
    <dbReference type="NCBI Taxonomy" id="1354255"/>
    <lineage>
        <taxon>Bacteria</taxon>
        <taxon>Pseudomonadati</taxon>
        <taxon>Pseudomonadota</taxon>
        <taxon>Gammaproteobacteria</taxon>
        <taxon>Enterobacterales</taxon>
        <taxon>Enterobacteriaceae</taxon>
        <taxon>Buttiauxella</taxon>
    </lineage>
</organism>
<dbReference type="RefSeq" id="WP_064555862.1">
    <property type="nucleotide sequence ID" value="NZ_LXEO01000051.1"/>
</dbReference>
<evidence type="ECO:0000313" key="3">
    <source>
        <dbReference type="EMBL" id="OAT15641.1"/>
    </source>
</evidence>
<sequence length="357" mass="40465">MFRLLRAWDAERELSPADFQYILSPRDAFSQARIFYEISSDHYHYPDNISCHDVPRRKSGNLSLFSAPDKRRQRGYADNVYDDTQRNIDEGWIIGIDTHAQWDNRRNPFSFDEDSNLVYDCFMDHYHEWFESEVRKAYEKCLNNHNGRKPAPTVKQAYYGDAPVQHTQAAKTINSKAAGRLLAAGGIYNGNIEGFQQTAQQLGGDAPAGYDQVMDNKGLLIVGASVIAGATLGRFGAVSELEELSALSKAPKPPPSDLVNFETRQLQKKFKHAVDFNITGNPNSEGLKSFEQALKTHIDDPLTQQITGKYRWNQDVYHYYNPETKIDVMTKMDGNFISGWKLSETQMSDLIGDGNVF</sequence>
<dbReference type="Pfam" id="PF11429">
    <property type="entry name" value="Colicin_D"/>
    <property type="match status" value="1"/>
</dbReference>
<feature type="domain" description="DUF8093" evidence="2">
    <location>
        <begin position="11"/>
        <end position="154"/>
    </location>
</feature>
<dbReference type="PANTHER" id="PTHR34319:SF7">
    <property type="entry name" value="HNH ENDONUCLEASE DOMAIN-CONTAINING PROTEIN"/>
    <property type="match status" value="1"/>
</dbReference>
<name>A0A1B7HJ23_9ENTR</name>
<dbReference type="GO" id="GO:0004540">
    <property type="term" value="F:RNA nuclease activity"/>
    <property type="evidence" value="ECO:0007669"/>
    <property type="project" value="InterPro"/>
</dbReference>
<protein>
    <submittedName>
        <fullName evidence="3">Uncharacterized protein</fullName>
    </submittedName>
</protein>
<dbReference type="PATRIC" id="fig|1354255.3.peg.3583"/>
<dbReference type="AlphaFoldDB" id="A0A1B7HJ23"/>
<dbReference type="InterPro" id="IPR037178">
    <property type="entry name" value="ColicinD_C_sf"/>
</dbReference>
<dbReference type="PANTHER" id="PTHR34319">
    <property type="entry name" value="MAJOR EXPORTED PROTEIN"/>
    <property type="match status" value="1"/>
</dbReference>
<evidence type="ECO:0000259" key="2">
    <source>
        <dbReference type="Pfam" id="PF26362"/>
    </source>
</evidence>
<gene>
    <name evidence="3" type="ORF">M979_3472</name>
</gene>
<dbReference type="InterPro" id="IPR058406">
    <property type="entry name" value="DUF8093"/>
</dbReference>
<comment type="caution">
    <text evidence="3">The sequence shown here is derived from an EMBL/GenBank/DDBJ whole genome shotgun (WGS) entry which is preliminary data.</text>
</comment>
<dbReference type="InterPro" id="IPR024440">
    <property type="entry name" value="ColicinD_C"/>
</dbReference>
<evidence type="ECO:0000259" key="1">
    <source>
        <dbReference type="Pfam" id="PF11429"/>
    </source>
</evidence>